<dbReference type="EMBL" id="QLNP01000047">
    <property type="protein sequence ID" value="RAM38591.1"/>
    <property type="molecule type" value="Genomic_DNA"/>
</dbReference>
<accession>A0A328HKB1</accession>
<dbReference type="PANTHER" id="PTHR35010:SF2">
    <property type="entry name" value="BLL4672 PROTEIN"/>
    <property type="match status" value="1"/>
</dbReference>
<evidence type="ECO:0000259" key="2">
    <source>
        <dbReference type="PROSITE" id="PS50943"/>
    </source>
</evidence>
<dbReference type="Gene3D" id="1.10.260.40">
    <property type="entry name" value="lambda repressor-like DNA-binding domains"/>
    <property type="match status" value="1"/>
</dbReference>
<dbReference type="SMART" id="SM00530">
    <property type="entry name" value="HTH_XRE"/>
    <property type="match status" value="1"/>
</dbReference>
<feature type="domain" description="HTH cro/C1-type" evidence="2">
    <location>
        <begin position="29"/>
        <end position="76"/>
    </location>
</feature>
<dbReference type="InterPro" id="IPR001387">
    <property type="entry name" value="Cro/C1-type_HTH"/>
</dbReference>
<dbReference type="GO" id="GO:0003677">
    <property type="term" value="F:DNA binding"/>
    <property type="evidence" value="ECO:0007669"/>
    <property type="project" value="InterPro"/>
</dbReference>
<dbReference type="Pfam" id="PF13560">
    <property type="entry name" value="HTH_31"/>
    <property type="match status" value="1"/>
</dbReference>
<dbReference type="OrthoDB" id="3518652at2"/>
<evidence type="ECO:0000256" key="1">
    <source>
        <dbReference type="SAM" id="MobiDB-lite"/>
    </source>
</evidence>
<evidence type="ECO:0000313" key="4">
    <source>
        <dbReference type="Proteomes" id="UP000249166"/>
    </source>
</evidence>
<gene>
    <name evidence="3" type="ORF">DBZ45_03790</name>
</gene>
<dbReference type="AlphaFoldDB" id="A0A328HKB1"/>
<dbReference type="Gene3D" id="3.30.450.180">
    <property type="match status" value="1"/>
</dbReference>
<dbReference type="InterPro" id="IPR041413">
    <property type="entry name" value="MLTR_LBD"/>
</dbReference>
<proteinExistence type="predicted"/>
<dbReference type="Proteomes" id="UP000249166">
    <property type="component" value="Unassembled WGS sequence"/>
</dbReference>
<dbReference type="Pfam" id="PF17765">
    <property type="entry name" value="MLTR_LBD"/>
    <property type="match status" value="1"/>
</dbReference>
<feature type="region of interest" description="Disordered" evidence="1">
    <location>
        <begin position="80"/>
        <end position="103"/>
    </location>
</feature>
<dbReference type="InterPro" id="IPR010982">
    <property type="entry name" value="Lambda_DNA-bd_dom_sf"/>
</dbReference>
<evidence type="ECO:0000313" key="3">
    <source>
        <dbReference type="EMBL" id="RAM38591.1"/>
    </source>
</evidence>
<dbReference type="CDD" id="cd00093">
    <property type="entry name" value="HTH_XRE"/>
    <property type="match status" value="1"/>
</dbReference>
<dbReference type="PROSITE" id="PS50943">
    <property type="entry name" value="HTH_CROC1"/>
    <property type="match status" value="1"/>
</dbReference>
<sequence>MGDFLRKRRAALTPADVGLMDYGTRRVPGLRREEVAMLAGMSVTYYARLEQGQHVNASDAVVDALARALAMTEVERKHLSDLSGAKRRATKTTRSSPDQVRPGTKRLVDAMGGVPTVVLGKRTEVLAWNHAGHRLVAAHLDFDAPDTPSERPNMTRMLFLDQATRALYPQWRTEARRAVASLRLFSGRFADDTDLAALVGELSLKSPEFATMWAEHPVENCMSGNKTLNHSQLGTLELGFEVLTMPDDSGHRVLTYTAEPGSETAAALTRLQWPALAMAPTRAGLAQAG</sequence>
<protein>
    <submittedName>
        <fullName evidence="3">Transcriptional regulator</fullName>
    </submittedName>
</protein>
<dbReference type="PANTHER" id="PTHR35010">
    <property type="entry name" value="BLL4672 PROTEIN-RELATED"/>
    <property type="match status" value="1"/>
</dbReference>
<dbReference type="SUPFAM" id="SSF47413">
    <property type="entry name" value="lambda repressor-like DNA-binding domains"/>
    <property type="match status" value="1"/>
</dbReference>
<name>A0A328HKB1_ARTGO</name>
<reference evidence="3 4" key="1">
    <citation type="submission" date="2018-04" db="EMBL/GenBank/DDBJ databases">
        <title>Bacteria isolated from cave deposits of Manipur.</title>
        <authorList>
            <person name="Sahoo D."/>
            <person name="Sarangthem I."/>
            <person name="Nandeibam J."/>
        </authorList>
    </citation>
    <scope>NUCLEOTIDE SEQUENCE [LARGE SCALE GENOMIC DNA]</scope>
    <source>
        <strain evidence="4">mrc11</strain>
    </source>
</reference>
<organism evidence="3 4">
    <name type="scientific">Arthrobacter globiformis</name>
    <dbReference type="NCBI Taxonomy" id="1665"/>
    <lineage>
        <taxon>Bacteria</taxon>
        <taxon>Bacillati</taxon>
        <taxon>Actinomycetota</taxon>
        <taxon>Actinomycetes</taxon>
        <taxon>Micrococcales</taxon>
        <taxon>Micrococcaceae</taxon>
        <taxon>Arthrobacter</taxon>
    </lineage>
</organism>
<comment type="caution">
    <text evidence="3">The sequence shown here is derived from an EMBL/GenBank/DDBJ whole genome shotgun (WGS) entry which is preliminary data.</text>
</comment>